<protein>
    <submittedName>
        <fullName evidence="2">Uncharacterized protein</fullName>
    </submittedName>
</protein>
<feature type="region of interest" description="Disordered" evidence="1">
    <location>
        <begin position="121"/>
        <end position="147"/>
    </location>
</feature>
<accession>A0A9X9LDL6</accession>
<organism evidence="2 3">
    <name type="scientific">Gulo gulo</name>
    <name type="common">Wolverine</name>
    <name type="synonym">Gluton</name>
    <dbReference type="NCBI Taxonomy" id="48420"/>
    <lineage>
        <taxon>Eukaryota</taxon>
        <taxon>Metazoa</taxon>
        <taxon>Chordata</taxon>
        <taxon>Craniata</taxon>
        <taxon>Vertebrata</taxon>
        <taxon>Euteleostomi</taxon>
        <taxon>Mammalia</taxon>
        <taxon>Eutheria</taxon>
        <taxon>Laurasiatheria</taxon>
        <taxon>Carnivora</taxon>
        <taxon>Caniformia</taxon>
        <taxon>Musteloidea</taxon>
        <taxon>Mustelidae</taxon>
        <taxon>Guloninae</taxon>
        <taxon>Gulo</taxon>
    </lineage>
</organism>
<dbReference type="Proteomes" id="UP000269945">
    <property type="component" value="Unassembled WGS sequence"/>
</dbReference>
<reference evidence="2 3" key="1">
    <citation type="submission" date="2018-10" db="EMBL/GenBank/DDBJ databases">
        <authorList>
            <person name="Ekblom R."/>
            <person name="Jareborg N."/>
        </authorList>
    </citation>
    <scope>NUCLEOTIDE SEQUENCE [LARGE SCALE GENOMIC DNA]</scope>
    <source>
        <tissue evidence="2">Muscle</tissue>
    </source>
</reference>
<keyword evidence="3" id="KW-1185">Reference proteome</keyword>
<dbReference type="AlphaFoldDB" id="A0A9X9LDL6"/>
<evidence type="ECO:0000313" key="3">
    <source>
        <dbReference type="Proteomes" id="UP000269945"/>
    </source>
</evidence>
<gene>
    <name evidence="2" type="ORF">BN2614_LOCUS1</name>
</gene>
<proteinExistence type="predicted"/>
<evidence type="ECO:0000313" key="2">
    <source>
        <dbReference type="EMBL" id="VCW53858.1"/>
    </source>
</evidence>
<name>A0A9X9LDL6_GULGU</name>
<sequence>MLGHAVTRPSVGDNVCRRRRLLRAASEPGQTVTLLCGLADRESQEAAPSPFRSPRRTLEAADPMRGGGPLAPSDECSSFGLLYALGPAASAPPSSTECALLTPSWGWRELWPRRPCRWPRGGAGTHGHTRLPPALPPESSLRPALRGLSSSASAQPRLADSLPGLVHPVGRGRPGLGSWPAPPALPAPAVPDGVLLMGTSSWMGRWRFPGVVKPHIFNVLGDRCFYSELLLELPFLLPEIVAHKQ</sequence>
<dbReference type="EMBL" id="CYRY02000965">
    <property type="protein sequence ID" value="VCW53858.1"/>
    <property type="molecule type" value="Genomic_DNA"/>
</dbReference>
<evidence type="ECO:0000256" key="1">
    <source>
        <dbReference type="SAM" id="MobiDB-lite"/>
    </source>
</evidence>
<comment type="caution">
    <text evidence="2">The sequence shown here is derived from an EMBL/GenBank/DDBJ whole genome shotgun (WGS) entry which is preliminary data.</text>
</comment>
<feature type="region of interest" description="Disordered" evidence="1">
    <location>
        <begin position="43"/>
        <end position="71"/>
    </location>
</feature>